<dbReference type="Proteomes" id="UP000323000">
    <property type="component" value="Chromosome 1"/>
</dbReference>
<dbReference type="EMBL" id="VAHF01000001">
    <property type="protein sequence ID" value="TXG73139.1"/>
    <property type="molecule type" value="Genomic_DNA"/>
</dbReference>
<evidence type="ECO:0000313" key="1">
    <source>
        <dbReference type="EMBL" id="TXG73139.1"/>
    </source>
</evidence>
<comment type="caution">
    <text evidence="1">The sequence shown here is derived from an EMBL/GenBank/DDBJ whole genome shotgun (WGS) entry which is preliminary data.</text>
</comment>
<protein>
    <recommendedName>
        <fullName evidence="3">Aminotransferase-like plant mobile domain-containing protein</fullName>
    </recommendedName>
</protein>
<gene>
    <name evidence="1" type="ORF">EZV62_001718</name>
</gene>
<dbReference type="OrthoDB" id="10471181at2759"/>
<keyword evidence="2" id="KW-1185">Reference proteome</keyword>
<sequence length="233" mass="26232">MDKSEQGGREEEEPWISGTLHYITHDIRFKTENGETVIREKKNGGSDKTTSTTNLSKPKIGKRAWINYFKLECKKKDANRNSKSRSEIGNIWHLLPIEEKTRFGQPDVVEKLSEEQKEVVRALGFGNLLALNFLGISDQGDQISIYGDVPNIDFWKSKFAITSRGIFLKDIEHCLKEMTTADDEFKVTLCLFLLGTITCPLATDYVQTGYLIPLRDVGIALLALTIMGASNRG</sequence>
<accession>A0A5C7IVN6</accession>
<dbReference type="AlphaFoldDB" id="A0A5C7IVN6"/>
<proteinExistence type="predicted"/>
<evidence type="ECO:0008006" key="3">
    <source>
        <dbReference type="Google" id="ProtNLM"/>
    </source>
</evidence>
<evidence type="ECO:0000313" key="2">
    <source>
        <dbReference type="Proteomes" id="UP000323000"/>
    </source>
</evidence>
<organism evidence="1 2">
    <name type="scientific">Acer yangbiense</name>
    <dbReference type="NCBI Taxonomy" id="1000413"/>
    <lineage>
        <taxon>Eukaryota</taxon>
        <taxon>Viridiplantae</taxon>
        <taxon>Streptophyta</taxon>
        <taxon>Embryophyta</taxon>
        <taxon>Tracheophyta</taxon>
        <taxon>Spermatophyta</taxon>
        <taxon>Magnoliopsida</taxon>
        <taxon>eudicotyledons</taxon>
        <taxon>Gunneridae</taxon>
        <taxon>Pentapetalae</taxon>
        <taxon>rosids</taxon>
        <taxon>malvids</taxon>
        <taxon>Sapindales</taxon>
        <taxon>Sapindaceae</taxon>
        <taxon>Hippocastanoideae</taxon>
        <taxon>Acereae</taxon>
        <taxon>Acer</taxon>
    </lineage>
</organism>
<reference evidence="2" key="1">
    <citation type="journal article" date="2019" name="Gigascience">
        <title>De novo genome assembly of the endangered Acer yangbiense, a plant species with extremely small populations endemic to Yunnan Province, China.</title>
        <authorList>
            <person name="Yang J."/>
            <person name="Wariss H.M."/>
            <person name="Tao L."/>
            <person name="Zhang R."/>
            <person name="Yun Q."/>
            <person name="Hollingsworth P."/>
            <person name="Dao Z."/>
            <person name="Luo G."/>
            <person name="Guo H."/>
            <person name="Ma Y."/>
            <person name="Sun W."/>
        </authorList>
    </citation>
    <scope>NUCLEOTIDE SEQUENCE [LARGE SCALE GENOMIC DNA]</scope>
    <source>
        <strain evidence="2">cv. Malutang</strain>
    </source>
</reference>
<name>A0A5C7IVN6_9ROSI</name>